<dbReference type="PANTHER" id="PTHR14289:SF16">
    <property type="entry name" value="POLYMERASE DELTA-INTERACTING PROTEIN 2"/>
    <property type="match status" value="1"/>
</dbReference>
<dbReference type="InterPro" id="IPR011722">
    <property type="entry name" value="Hemimethylated_DNA-bd_dom"/>
</dbReference>
<accession>A0A818QPB4</accession>
<dbReference type="AlphaFoldDB" id="A0A818QPB4"/>
<proteinExistence type="predicted"/>
<evidence type="ECO:0000259" key="1">
    <source>
        <dbReference type="SMART" id="SM00992"/>
    </source>
</evidence>
<sequence>MEITLNIALFLHRVFGYRGVILFPWLARVFDRCDGRSNTLPPLIRSTKPSQSNIHEIRAKSVTYYQVLIDTRDMPHIRAQTEAVTFLGNQERDRNLYAIPGLDYVAHEDVIPYTSTERTPIEHELFDKFLLHDSEASMKIFISKYFIIIIHNI</sequence>
<protein>
    <recommendedName>
        <fullName evidence="1">Hemimethylated DNA-binding domain-containing protein</fullName>
    </recommendedName>
</protein>
<dbReference type="SUPFAM" id="SSF141255">
    <property type="entry name" value="YccV-like"/>
    <property type="match status" value="1"/>
</dbReference>
<comment type="caution">
    <text evidence="2">The sequence shown here is derived from an EMBL/GenBank/DDBJ whole genome shotgun (WGS) entry which is preliminary data.</text>
</comment>
<name>A0A818QPB4_9BILA</name>
<dbReference type="GO" id="GO:0070987">
    <property type="term" value="P:error-free translesion synthesis"/>
    <property type="evidence" value="ECO:0007669"/>
    <property type="project" value="TreeGrafter"/>
</dbReference>
<dbReference type="EMBL" id="CAJOBE010000456">
    <property type="protein sequence ID" value="CAF3644400.1"/>
    <property type="molecule type" value="Genomic_DNA"/>
</dbReference>
<dbReference type="PANTHER" id="PTHR14289">
    <property type="entry name" value="F-BOX ONLY PROTEIN 3"/>
    <property type="match status" value="1"/>
</dbReference>
<evidence type="ECO:0000313" key="2">
    <source>
        <dbReference type="EMBL" id="CAF3644400.1"/>
    </source>
</evidence>
<dbReference type="GO" id="GO:0042645">
    <property type="term" value="C:mitochondrial nucleoid"/>
    <property type="evidence" value="ECO:0007669"/>
    <property type="project" value="TreeGrafter"/>
</dbReference>
<dbReference type="SMART" id="SM00992">
    <property type="entry name" value="YccV-like"/>
    <property type="match status" value="1"/>
</dbReference>
<dbReference type="GO" id="GO:0005634">
    <property type="term" value="C:nucleus"/>
    <property type="evidence" value="ECO:0007669"/>
    <property type="project" value="TreeGrafter"/>
</dbReference>
<organism evidence="2 3">
    <name type="scientific">Rotaria sordida</name>
    <dbReference type="NCBI Taxonomy" id="392033"/>
    <lineage>
        <taxon>Eukaryota</taxon>
        <taxon>Metazoa</taxon>
        <taxon>Spiralia</taxon>
        <taxon>Gnathifera</taxon>
        <taxon>Rotifera</taxon>
        <taxon>Eurotatoria</taxon>
        <taxon>Bdelloidea</taxon>
        <taxon>Philodinida</taxon>
        <taxon>Philodinidae</taxon>
        <taxon>Rotaria</taxon>
    </lineage>
</organism>
<feature type="domain" description="Hemimethylated DNA-binding" evidence="1">
    <location>
        <begin position="9"/>
        <end position="139"/>
    </location>
</feature>
<reference evidence="2" key="1">
    <citation type="submission" date="2021-02" db="EMBL/GenBank/DDBJ databases">
        <authorList>
            <person name="Nowell W R."/>
        </authorList>
    </citation>
    <scope>NUCLEOTIDE SEQUENCE</scope>
</reference>
<dbReference type="GO" id="GO:0003677">
    <property type="term" value="F:DNA binding"/>
    <property type="evidence" value="ECO:0007669"/>
    <property type="project" value="InterPro"/>
</dbReference>
<gene>
    <name evidence="2" type="ORF">FNK824_LOCUS5629</name>
</gene>
<dbReference type="Proteomes" id="UP000663874">
    <property type="component" value="Unassembled WGS sequence"/>
</dbReference>
<evidence type="ECO:0000313" key="3">
    <source>
        <dbReference type="Proteomes" id="UP000663874"/>
    </source>
</evidence>
<dbReference type="InterPro" id="IPR036623">
    <property type="entry name" value="Hemimethylated_DNA-bd_sf"/>
</dbReference>